<evidence type="ECO:0000313" key="3">
    <source>
        <dbReference type="EMBL" id="EST05990.1"/>
    </source>
</evidence>
<feature type="region of interest" description="Disordered" evidence="1">
    <location>
        <begin position="1"/>
        <end position="200"/>
    </location>
</feature>
<name>V5ELP2_KALBG</name>
<dbReference type="AlphaFoldDB" id="V5ELP2"/>
<evidence type="ECO:0000259" key="2">
    <source>
        <dbReference type="PROSITE" id="PS50179"/>
    </source>
</evidence>
<dbReference type="GO" id="GO:0035091">
    <property type="term" value="F:phosphatidylinositol binding"/>
    <property type="evidence" value="ECO:0007669"/>
    <property type="project" value="InterPro"/>
</dbReference>
<dbReference type="InterPro" id="IPR045007">
    <property type="entry name" value="LSB5"/>
</dbReference>
<dbReference type="SMART" id="SM00288">
    <property type="entry name" value="VHS"/>
    <property type="match status" value="1"/>
</dbReference>
<feature type="compositionally biased region" description="Basic and acidic residues" evidence="1">
    <location>
        <begin position="65"/>
        <end position="74"/>
    </location>
</feature>
<feature type="compositionally biased region" description="Pro residues" evidence="1">
    <location>
        <begin position="15"/>
        <end position="24"/>
    </location>
</feature>
<feature type="region of interest" description="Disordered" evidence="1">
    <location>
        <begin position="485"/>
        <end position="512"/>
    </location>
</feature>
<reference evidence="4" key="1">
    <citation type="journal article" date="2013" name="Genome Announc.">
        <title>Draft genome sequence of Pseudozyma brasiliensis sp. nov. strain GHG001, a high producer of endo-1,4-xylanase isolated from an insect pest of sugarcane.</title>
        <authorList>
            <person name="Oliveira J.V.D.C."/>
            <person name="dos Santos R.A.C."/>
            <person name="Borges T.A."/>
            <person name="Riano-Pachon D.M."/>
            <person name="Goldman G.H."/>
        </authorList>
    </citation>
    <scope>NUCLEOTIDE SEQUENCE [LARGE SCALE GENOMIC DNA]</scope>
    <source>
        <strain evidence="4">GHG001</strain>
    </source>
</reference>
<dbReference type="GO" id="GO:0030479">
    <property type="term" value="C:actin cortical patch"/>
    <property type="evidence" value="ECO:0007669"/>
    <property type="project" value="TreeGrafter"/>
</dbReference>
<evidence type="ECO:0000313" key="4">
    <source>
        <dbReference type="Proteomes" id="UP000019377"/>
    </source>
</evidence>
<evidence type="ECO:0000256" key="1">
    <source>
        <dbReference type="SAM" id="MobiDB-lite"/>
    </source>
</evidence>
<keyword evidence="4" id="KW-1185">Reference proteome</keyword>
<dbReference type="GO" id="GO:0051666">
    <property type="term" value="P:actin cortical patch localization"/>
    <property type="evidence" value="ECO:0007669"/>
    <property type="project" value="TreeGrafter"/>
</dbReference>
<proteinExistence type="predicted"/>
<dbReference type="PANTHER" id="PTHR47789:SF2">
    <property type="entry name" value="VHS DOMAIN-CONTAINING PROTEIN"/>
    <property type="match status" value="1"/>
</dbReference>
<dbReference type="EMBL" id="KI545884">
    <property type="protein sequence ID" value="EST05990.1"/>
    <property type="molecule type" value="Genomic_DNA"/>
</dbReference>
<feature type="compositionally biased region" description="Basic and acidic residues" evidence="1">
    <location>
        <begin position="188"/>
        <end position="200"/>
    </location>
</feature>
<dbReference type="InterPro" id="IPR002014">
    <property type="entry name" value="VHS_dom"/>
</dbReference>
<dbReference type="GO" id="GO:0006897">
    <property type="term" value="P:endocytosis"/>
    <property type="evidence" value="ECO:0007669"/>
    <property type="project" value="InterPro"/>
</dbReference>
<dbReference type="Proteomes" id="UP000019377">
    <property type="component" value="Unassembled WGS sequence"/>
</dbReference>
<dbReference type="PROSITE" id="PS50179">
    <property type="entry name" value="VHS"/>
    <property type="match status" value="1"/>
</dbReference>
<sequence>MKKFFKGKEAGTITPLPPASPPVSSPSFGTPRLFEEYQARVASQTASAESNRPLSYQAPSLSSHHPRESSDEARYAQSHLSQDSDDSDRAAYDDTAAPRSTAYPVYAGPEGEGDAGEVLISQGRYEETTLRDPPKDKSKGMKLFGFSTGSNKDKKAKQHRDDAPSSSPVPRSSRDRDDAHLMSPPVDAHPDSAPERSREGGWMDRWKKGAHQYQAARLQDKEAEDLVASRIGWITANAHEEQDWMHVLPIIDLVSQSEAASKEAARALRKEFKYGTVDTQRRAVRLWALLTLNASDRFRLQVASRRFLESIEDTIASSKTPLSVKETMLRVLGVLAFEFRNDADLAAPTWQLPTSNGGPVDIISNLEAAAASMESKSYPASIASQHDIVAADEDVRRLHEECQIARSNAAVLLDTLLHEGLHGDTAELIDEFYGKVVHAQELIASQIAWASAQVERAKMAGGEGREEALLADLLEAHGRTSEAVRAVDEARRVAEEEEEERRVTERSKVEHR</sequence>
<feature type="compositionally biased region" description="Polar residues" evidence="1">
    <location>
        <begin position="41"/>
        <end position="63"/>
    </location>
</feature>
<feature type="domain" description="VHS" evidence="2">
    <location>
        <begin position="234"/>
        <end position="345"/>
    </location>
</feature>
<dbReference type="PANTHER" id="PTHR47789">
    <property type="entry name" value="LAS SEVENTEEN-BINDING PROTEIN 5"/>
    <property type="match status" value="1"/>
</dbReference>
<dbReference type="SUPFAM" id="SSF48464">
    <property type="entry name" value="ENTH/VHS domain"/>
    <property type="match status" value="1"/>
</dbReference>
<organism evidence="3 4">
    <name type="scientific">Kalmanozyma brasiliensis (strain GHG001)</name>
    <name type="common">Yeast</name>
    <name type="synonym">Pseudozyma brasiliensis</name>
    <dbReference type="NCBI Taxonomy" id="1365824"/>
    <lineage>
        <taxon>Eukaryota</taxon>
        <taxon>Fungi</taxon>
        <taxon>Dikarya</taxon>
        <taxon>Basidiomycota</taxon>
        <taxon>Ustilaginomycotina</taxon>
        <taxon>Ustilaginomycetes</taxon>
        <taxon>Ustilaginales</taxon>
        <taxon>Ustilaginaceae</taxon>
        <taxon>Kalmanozyma</taxon>
    </lineage>
</organism>
<feature type="compositionally biased region" description="Basic and acidic residues" evidence="1">
    <location>
        <begin position="124"/>
        <end position="139"/>
    </location>
</feature>
<dbReference type="OrthoDB" id="10255964at2759"/>
<dbReference type="GO" id="GO:0007034">
    <property type="term" value="P:vacuolar transport"/>
    <property type="evidence" value="ECO:0007669"/>
    <property type="project" value="UniProtKB-ARBA"/>
</dbReference>
<protein>
    <recommendedName>
        <fullName evidence="2">VHS domain-containing protein</fullName>
    </recommendedName>
</protein>
<dbReference type="HOGENOM" id="CLU_532232_0_0_1"/>
<dbReference type="GO" id="GO:0043130">
    <property type="term" value="F:ubiquitin binding"/>
    <property type="evidence" value="ECO:0007669"/>
    <property type="project" value="InterPro"/>
</dbReference>
<accession>V5ELP2</accession>
<dbReference type="eggNOG" id="ENOG502S1ZS">
    <property type="taxonomic scope" value="Eukaryota"/>
</dbReference>
<dbReference type="Pfam" id="PF00790">
    <property type="entry name" value="VHS"/>
    <property type="match status" value="1"/>
</dbReference>
<dbReference type="GO" id="GO:0007015">
    <property type="term" value="P:actin filament organization"/>
    <property type="evidence" value="ECO:0007669"/>
    <property type="project" value="InterPro"/>
</dbReference>
<dbReference type="Gene3D" id="1.25.40.90">
    <property type="match status" value="1"/>
</dbReference>
<dbReference type="STRING" id="1365824.V5ELP2"/>
<gene>
    <name evidence="3" type="ORF">PSEUBRA_SCAF4g05149</name>
</gene>
<dbReference type="CDD" id="cd16980">
    <property type="entry name" value="VHS_Lsb5"/>
    <property type="match status" value="1"/>
</dbReference>
<dbReference type="InterPro" id="IPR008942">
    <property type="entry name" value="ENTH_VHS"/>
</dbReference>